<dbReference type="PANTHER" id="PTHR11113:SF2">
    <property type="entry name" value="ADENINE DEAMINASE"/>
    <property type="match status" value="1"/>
</dbReference>
<dbReference type="EC" id="3.5.4.2" evidence="2 6"/>
<dbReference type="InterPro" id="IPR006679">
    <property type="entry name" value="Adenine_deam"/>
</dbReference>
<organism evidence="9 10">
    <name type="scientific">[Clostridium] fimetarium</name>
    <dbReference type="NCBI Taxonomy" id="99656"/>
    <lineage>
        <taxon>Bacteria</taxon>
        <taxon>Bacillati</taxon>
        <taxon>Bacillota</taxon>
        <taxon>Clostridia</taxon>
        <taxon>Lachnospirales</taxon>
        <taxon>Lachnospiraceae</taxon>
    </lineage>
</organism>
<protein>
    <recommendedName>
        <fullName evidence="2 6">Adenine deaminase</fullName>
        <shortName evidence="6">Adenase</shortName>
        <shortName evidence="6">Adenine aminase</shortName>
        <ecNumber evidence="2 6">3.5.4.2</ecNumber>
    </recommendedName>
</protein>
<dbReference type="GO" id="GO:0006146">
    <property type="term" value="P:adenine catabolic process"/>
    <property type="evidence" value="ECO:0007669"/>
    <property type="project" value="InterPro"/>
</dbReference>
<keyword evidence="4 6" id="KW-0464">Manganese</keyword>
<evidence type="ECO:0000313" key="9">
    <source>
        <dbReference type="EMBL" id="SEV96014.1"/>
    </source>
</evidence>
<evidence type="ECO:0000256" key="6">
    <source>
        <dbReference type="HAMAP-Rule" id="MF_01518"/>
    </source>
</evidence>
<dbReference type="SUPFAM" id="SSF51556">
    <property type="entry name" value="Metallo-dependent hydrolases"/>
    <property type="match status" value="1"/>
</dbReference>
<comment type="catalytic activity">
    <reaction evidence="5 6">
        <text>adenine + H2O + H(+) = hypoxanthine + NH4(+)</text>
        <dbReference type="Rhea" id="RHEA:23688"/>
        <dbReference type="ChEBI" id="CHEBI:15377"/>
        <dbReference type="ChEBI" id="CHEBI:15378"/>
        <dbReference type="ChEBI" id="CHEBI:16708"/>
        <dbReference type="ChEBI" id="CHEBI:17368"/>
        <dbReference type="ChEBI" id="CHEBI:28938"/>
        <dbReference type="EC" id="3.5.4.2"/>
    </reaction>
</comment>
<dbReference type="HAMAP" id="MF_01518">
    <property type="entry name" value="Adenine_deamin"/>
    <property type="match status" value="1"/>
</dbReference>
<accession>A0A1I0N578</accession>
<proteinExistence type="inferred from homology"/>
<evidence type="ECO:0000256" key="4">
    <source>
        <dbReference type="ARBA" id="ARBA00023211"/>
    </source>
</evidence>
<dbReference type="Pfam" id="PF01979">
    <property type="entry name" value="Amidohydro_1"/>
    <property type="match status" value="1"/>
</dbReference>
<sequence length="564" mass="63179">MKIDLIIKNAYVFQTYRQCFEKKDMAIAGDRIYDMAPVINEKDCKIIDATGKFIIPGLIDIHMHIESSMTYPIEFSKTVLQYGVTTVVADPHEIANVFGMEGIEVFMKQKTSLDIFYGIPSSVPSTSENIETAGAVIDIAEVEQLLQNDKIICLGEVMNFKDMISEESTRIKRIMECCKKNPRHILIEGHCPQLTHEECARYLFEGVSSDHTQQTAATILEKVDLGMFLELQKKSLSKEIFDTINQYCLYESVALVTDDTMPDELIKGQLNEILKEAVRLGMPIEKAIYCSTYTPARRMQLFDRGVIAPGKIADFVILNNLDTFLVEQVYKSGKKVTQDCLDNSCDYKNLFPKHFYESIHCRKANPSDFHIPVKEGCTSVIANVIKISKFGTFTKQKQVKLDVKEGEICWQEAGLSLITIFERYGKNGNIGHGFVENALKEKGAVATTWSHDSHNLLVIGNSVKDMIAVQHNILSMQGGYSVSKCGKIIAEAPLNIGGILSEQPLEVLAEQIKKVRDAIEGLGYCNNNVIMSISTLALVVSPEIKMTDRGLFHVKTQTFVPLIE</sequence>
<gene>
    <name evidence="6" type="primary">ade</name>
    <name evidence="9" type="ORF">SAMN05421659_102375</name>
</gene>
<dbReference type="SUPFAM" id="SSF51338">
    <property type="entry name" value="Composite domain of metallo-dependent hydrolases"/>
    <property type="match status" value="1"/>
</dbReference>
<dbReference type="AlphaFoldDB" id="A0A1I0N578"/>
<dbReference type="Pfam" id="PF13382">
    <property type="entry name" value="Adenine_deam_C"/>
    <property type="match status" value="1"/>
</dbReference>
<dbReference type="PANTHER" id="PTHR11113">
    <property type="entry name" value="N-ACETYLGLUCOSAMINE-6-PHOSPHATE DEACETYLASE"/>
    <property type="match status" value="1"/>
</dbReference>
<evidence type="ECO:0000256" key="2">
    <source>
        <dbReference type="ARBA" id="ARBA00012782"/>
    </source>
</evidence>
<keyword evidence="3 6" id="KW-0378">Hydrolase</keyword>
<evidence type="ECO:0000259" key="7">
    <source>
        <dbReference type="Pfam" id="PF01979"/>
    </source>
</evidence>
<feature type="domain" description="Amidohydrolase-related" evidence="7">
    <location>
        <begin position="53"/>
        <end position="336"/>
    </location>
</feature>
<reference evidence="9 10" key="1">
    <citation type="submission" date="2016-10" db="EMBL/GenBank/DDBJ databases">
        <authorList>
            <person name="de Groot N.N."/>
        </authorList>
    </citation>
    <scope>NUCLEOTIDE SEQUENCE [LARGE SCALE GENOMIC DNA]</scope>
    <source>
        <strain evidence="9 10">DSM 9179</strain>
    </source>
</reference>
<dbReference type="InterPro" id="IPR011059">
    <property type="entry name" value="Metal-dep_hydrolase_composite"/>
</dbReference>
<dbReference type="EMBL" id="FOJI01000002">
    <property type="protein sequence ID" value="SEV96014.1"/>
    <property type="molecule type" value="Genomic_DNA"/>
</dbReference>
<dbReference type="InterPro" id="IPR026912">
    <property type="entry name" value="Adenine_deam_C"/>
</dbReference>
<dbReference type="InterPro" id="IPR006680">
    <property type="entry name" value="Amidohydro-rel"/>
</dbReference>
<dbReference type="Proteomes" id="UP000199701">
    <property type="component" value="Unassembled WGS sequence"/>
</dbReference>
<dbReference type="Gene3D" id="3.20.20.140">
    <property type="entry name" value="Metal-dependent hydrolases"/>
    <property type="match status" value="1"/>
</dbReference>
<evidence type="ECO:0000256" key="1">
    <source>
        <dbReference type="ARBA" id="ARBA00006773"/>
    </source>
</evidence>
<dbReference type="Gene3D" id="2.30.40.10">
    <property type="entry name" value="Urease, subunit C, domain 1"/>
    <property type="match status" value="1"/>
</dbReference>
<evidence type="ECO:0000256" key="5">
    <source>
        <dbReference type="ARBA" id="ARBA00047720"/>
    </source>
</evidence>
<evidence type="ECO:0000256" key="3">
    <source>
        <dbReference type="ARBA" id="ARBA00022801"/>
    </source>
</evidence>
<dbReference type="OrthoDB" id="9775607at2"/>
<evidence type="ECO:0000259" key="8">
    <source>
        <dbReference type="Pfam" id="PF13382"/>
    </source>
</evidence>
<keyword evidence="10" id="KW-1185">Reference proteome</keyword>
<dbReference type="STRING" id="99656.SAMN05421659_102375"/>
<name>A0A1I0N578_9FIRM</name>
<evidence type="ECO:0000313" key="10">
    <source>
        <dbReference type="Proteomes" id="UP000199701"/>
    </source>
</evidence>
<dbReference type="GO" id="GO:0000034">
    <property type="term" value="F:adenine deaminase activity"/>
    <property type="evidence" value="ECO:0007669"/>
    <property type="project" value="UniProtKB-UniRule"/>
</dbReference>
<comment type="cofactor">
    <cofactor evidence="6">
        <name>Mn(2+)</name>
        <dbReference type="ChEBI" id="CHEBI:29035"/>
    </cofactor>
</comment>
<feature type="domain" description="Adenine deaminase C-terminal" evidence="8">
    <location>
        <begin position="392"/>
        <end position="557"/>
    </location>
</feature>
<dbReference type="InterPro" id="IPR032466">
    <property type="entry name" value="Metal_Hydrolase"/>
</dbReference>
<comment type="similarity">
    <text evidence="1 6">Belongs to the metallo-dependent hydrolases superfamily. Adenine deaminase family.</text>
</comment>
<dbReference type="RefSeq" id="WP_092450881.1">
    <property type="nucleotide sequence ID" value="NZ_FOJI01000002.1"/>
</dbReference>